<gene>
    <name evidence="1" type="ORF">GCM10009831_17850</name>
</gene>
<dbReference type="Proteomes" id="UP001500383">
    <property type="component" value="Unassembled WGS sequence"/>
</dbReference>
<keyword evidence="2" id="KW-1185">Reference proteome</keyword>
<sequence length="498" mass="53983">MNAMSALARFFALTRLNAESPTLALLRSPLWPLIVAVLREMFEGSSRRVPSAELYEFLDRTLLAVRDSGADLPGTAQSYVRAWVDAGWMLRRPGTAATGETVEPTQSALVAVDFLDGLQTPRRGLTVSRVETLTRQLEDLARDTDPSIQGRLASLTRERERIDAAIARVEAGEVELADPEQVREKVAEILHGADDIPADFARVRAEFDSLNQDLRRRLLDQDGARGDVLDAVFGGVDLIGDSEAGRSFSSFYSVLLDPERSASVDAWINDILSRPQVADLPPAARRELRALFEEMESAGAEVNGVLTSLSRSLRHFVATDAYVEHRQMIALIRSARSAAAEASRTNAARPTTSMSVPLRRIGMSVRSVSALRLRNPGEERVAAEVSHHDTGTADLSALTALVRASEIDEVELRAHVDDVVSRLGPSSIGTVLREHPATQGVASVVGLLNLAIRGHVQAPPDAPDATETVTWTGAAGSEHTARIPTLVFTADRSNEENT</sequence>
<reference evidence="1 2" key="1">
    <citation type="journal article" date="2019" name="Int. J. Syst. Evol. Microbiol.">
        <title>The Global Catalogue of Microorganisms (GCM) 10K type strain sequencing project: providing services to taxonomists for standard genome sequencing and annotation.</title>
        <authorList>
            <consortium name="The Broad Institute Genomics Platform"/>
            <consortium name="The Broad Institute Genome Sequencing Center for Infectious Disease"/>
            <person name="Wu L."/>
            <person name="Ma J."/>
        </authorList>
    </citation>
    <scope>NUCLEOTIDE SEQUENCE [LARGE SCALE GENOMIC DNA]</scope>
    <source>
        <strain evidence="1 2">JCM 16002</strain>
    </source>
</reference>
<protein>
    <submittedName>
        <fullName evidence="1">DUF3375 domain-containing protein</fullName>
    </submittedName>
</protein>
<name>A0ABN2IP65_9ACTN</name>
<dbReference type="RefSeq" id="WP_182615427.1">
    <property type="nucleotide sequence ID" value="NZ_BAAAQG010000007.1"/>
</dbReference>
<accession>A0ABN2IP65</accession>
<evidence type="ECO:0000313" key="2">
    <source>
        <dbReference type="Proteomes" id="UP001500383"/>
    </source>
</evidence>
<dbReference type="InterPro" id="IPR021804">
    <property type="entry name" value="DUF3375"/>
</dbReference>
<evidence type="ECO:0000313" key="1">
    <source>
        <dbReference type="EMBL" id="GAA1708582.1"/>
    </source>
</evidence>
<dbReference type="EMBL" id="BAAAQG010000007">
    <property type="protein sequence ID" value="GAA1708582.1"/>
    <property type="molecule type" value="Genomic_DNA"/>
</dbReference>
<organism evidence="1 2">
    <name type="scientific">Dietzia cercidiphylli</name>
    <dbReference type="NCBI Taxonomy" id="498199"/>
    <lineage>
        <taxon>Bacteria</taxon>
        <taxon>Bacillati</taxon>
        <taxon>Actinomycetota</taxon>
        <taxon>Actinomycetes</taxon>
        <taxon>Mycobacteriales</taxon>
        <taxon>Dietziaceae</taxon>
        <taxon>Dietzia</taxon>
    </lineage>
</organism>
<proteinExistence type="predicted"/>
<dbReference type="Pfam" id="PF11855">
    <property type="entry name" value="DUF3375"/>
    <property type="match status" value="1"/>
</dbReference>
<comment type="caution">
    <text evidence="1">The sequence shown here is derived from an EMBL/GenBank/DDBJ whole genome shotgun (WGS) entry which is preliminary data.</text>
</comment>